<proteinExistence type="predicted"/>
<organism evidence="1 2">
    <name type="scientific">Brevibacillus laterosporus LMG 15441</name>
    <dbReference type="NCBI Taxonomy" id="1042163"/>
    <lineage>
        <taxon>Bacteria</taxon>
        <taxon>Bacillati</taxon>
        <taxon>Bacillota</taxon>
        <taxon>Bacilli</taxon>
        <taxon>Bacillales</taxon>
        <taxon>Paenibacillaceae</taxon>
        <taxon>Brevibacillus</taxon>
    </lineage>
</organism>
<dbReference type="Proteomes" id="UP000005850">
    <property type="component" value="Chromosome"/>
</dbReference>
<evidence type="ECO:0000313" key="1">
    <source>
        <dbReference type="EMBL" id="AIG27327.1"/>
    </source>
</evidence>
<dbReference type="EMBL" id="CP007806">
    <property type="protein sequence ID" value="AIG27327.1"/>
    <property type="molecule type" value="Genomic_DNA"/>
</dbReference>
<protein>
    <submittedName>
        <fullName evidence="1">Uncharacterized protein</fullName>
    </submittedName>
</protein>
<reference evidence="1 2" key="1">
    <citation type="journal article" date="2011" name="J. Bacteriol.">
        <title>Genome sequence of Brevibacillus laterosporus LMG 15441, a pathogen of invertebrates.</title>
        <authorList>
            <person name="Djukic M."/>
            <person name="Poehlein A."/>
            <person name="Thurmer A."/>
            <person name="Daniel R."/>
        </authorList>
    </citation>
    <scope>NUCLEOTIDE SEQUENCE [LARGE SCALE GENOMIC DNA]</scope>
    <source>
        <strain evidence="1 2">LMG 15441</strain>
    </source>
</reference>
<accession>A0A075R472</accession>
<evidence type="ECO:0000313" key="2">
    <source>
        <dbReference type="Proteomes" id="UP000005850"/>
    </source>
</evidence>
<keyword evidence="2" id="KW-1185">Reference proteome</keyword>
<gene>
    <name evidence="1" type="ORF">BRLA_c030150</name>
</gene>
<dbReference type="AlphaFoldDB" id="A0A075R472"/>
<dbReference type="KEGG" id="blr:BRLA_c030150"/>
<name>A0A075R472_BRELA</name>
<dbReference type="HOGENOM" id="CLU_3041071_0_0_9"/>
<sequence length="54" mass="6142">MATKMTKDIGIDLCQYLMTSKAPKDNGPTIITSKRLIQRLYNLCWPPKAGIWNC</sequence>
<dbReference type="STRING" id="1042163.BRLA_c030150"/>